<keyword evidence="2" id="KW-0812">Transmembrane</keyword>
<keyword evidence="2" id="KW-0472">Membrane</keyword>
<dbReference type="PANTHER" id="PTHR15887:SF1">
    <property type="entry name" value="TRANSMEMBRANE PROTEIN 69"/>
    <property type="match status" value="1"/>
</dbReference>
<keyword evidence="4" id="KW-1185">Reference proteome</keyword>
<comment type="caution">
    <text evidence="3">The sequence shown here is derived from an EMBL/GenBank/DDBJ whole genome shotgun (WGS) entry which is preliminary data.</text>
</comment>
<evidence type="ECO:0000313" key="4">
    <source>
        <dbReference type="Proteomes" id="UP000245474"/>
    </source>
</evidence>
<evidence type="ECO:0000313" key="3">
    <source>
        <dbReference type="EMBL" id="PWG64580.1"/>
    </source>
</evidence>
<feature type="compositionally biased region" description="Basic and acidic residues" evidence="1">
    <location>
        <begin position="1"/>
        <end position="11"/>
    </location>
</feature>
<gene>
    <name evidence="3" type="ORF">DEM34_04425</name>
</gene>
<protein>
    <submittedName>
        <fullName evidence="3">DUF3429 domain-containing protein</fullName>
    </submittedName>
</protein>
<keyword evidence="2" id="KW-1133">Transmembrane helix</keyword>
<feature type="region of interest" description="Disordered" evidence="1">
    <location>
        <begin position="1"/>
        <end position="25"/>
    </location>
</feature>
<dbReference type="PANTHER" id="PTHR15887">
    <property type="entry name" value="TRANSMEMBRANE PROTEIN 69"/>
    <property type="match status" value="1"/>
</dbReference>
<dbReference type="EMBL" id="QFFI01000005">
    <property type="protein sequence ID" value="PWG64580.1"/>
    <property type="molecule type" value="Genomic_DNA"/>
</dbReference>
<dbReference type="Proteomes" id="UP000245474">
    <property type="component" value="Unassembled WGS sequence"/>
</dbReference>
<proteinExistence type="predicted"/>
<evidence type="ECO:0000256" key="1">
    <source>
        <dbReference type="SAM" id="MobiDB-lite"/>
    </source>
</evidence>
<feature type="transmembrane region" description="Helical" evidence="2">
    <location>
        <begin position="171"/>
        <end position="190"/>
    </location>
</feature>
<feature type="transmembrane region" description="Helical" evidence="2">
    <location>
        <begin position="145"/>
        <end position="164"/>
    </location>
</feature>
<organism evidence="3 4">
    <name type="scientific">Sediminicurvatus halobius</name>
    <dbReference type="NCBI Taxonomy" id="2182432"/>
    <lineage>
        <taxon>Bacteria</taxon>
        <taxon>Pseudomonadati</taxon>
        <taxon>Pseudomonadota</taxon>
        <taxon>Gammaproteobacteria</taxon>
        <taxon>Chromatiales</taxon>
        <taxon>Ectothiorhodospiraceae</taxon>
        <taxon>Sediminicurvatus</taxon>
    </lineage>
</organism>
<dbReference type="InterPro" id="IPR036249">
    <property type="entry name" value="Thioredoxin-like_sf"/>
</dbReference>
<name>A0A2U2N634_9GAMM</name>
<reference evidence="3 4" key="1">
    <citation type="submission" date="2018-05" db="EMBL/GenBank/DDBJ databases">
        <title>Spiribacter halobius sp. nov., a moderately halophilic bacterium isolated from marine solar saltern.</title>
        <authorList>
            <person name="Zheng W.-S."/>
            <person name="Lu D.-C."/>
            <person name="Du Z.-J."/>
        </authorList>
    </citation>
    <scope>NUCLEOTIDE SEQUENCE [LARGE SCALE GENOMIC DNA]</scope>
    <source>
        <strain evidence="3 4">E85</strain>
    </source>
</reference>
<dbReference type="AlphaFoldDB" id="A0A2U2N634"/>
<dbReference type="PROSITE" id="PS51354">
    <property type="entry name" value="GLUTAREDOXIN_2"/>
    <property type="match status" value="1"/>
</dbReference>
<dbReference type="Pfam" id="PF11911">
    <property type="entry name" value="DUF3429"/>
    <property type="match status" value="1"/>
</dbReference>
<dbReference type="SUPFAM" id="SSF52833">
    <property type="entry name" value="Thioredoxin-like"/>
    <property type="match status" value="1"/>
</dbReference>
<accession>A0A2U2N634</accession>
<dbReference type="Gene3D" id="3.40.30.10">
    <property type="entry name" value="Glutaredoxin"/>
    <property type="match status" value="1"/>
</dbReference>
<evidence type="ECO:0000256" key="2">
    <source>
        <dbReference type="SAM" id="Phobius"/>
    </source>
</evidence>
<sequence length="278" mass="29231">MAGRLGPDRTSEIISSRRTRGVPSSVQPATIARAVAAGIGGVMSADGEIVELARSAPVVVFHSPVTDLAGLDQRLDQAGLRWRAVELGMGDSDNRARFQALKALTGSGTLPQVFMDGRYVGGLREAMARLDAGTPRRGAPAAAAWMGYLGLLPFAAGALGVWFGPAWVAGWLAAYGAVILSFVGAVHWGLAVADARPAPETFYASVVPALVGWAALLVPVIVALPVLAAAFVLWRYWEYQHARTTLPRWFRRLRTALTVGAAASLAIAWPALLPLSGG</sequence>
<feature type="transmembrane region" description="Helical" evidence="2">
    <location>
        <begin position="210"/>
        <end position="234"/>
    </location>
</feature>
<feature type="transmembrane region" description="Helical" evidence="2">
    <location>
        <begin position="255"/>
        <end position="272"/>
    </location>
</feature>
<dbReference type="InterPro" id="IPR021836">
    <property type="entry name" value="DUF3429"/>
</dbReference>